<dbReference type="VEuPathDB" id="TriTrypDB:BSAL_37100"/>
<organism evidence="3">
    <name type="scientific">Bodo saltans</name>
    <name type="common">Flagellated protozoan</name>
    <dbReference type="NCBI Taxonomy" id="75058"/>
    <lineage>
        <taxon>Eukaryota</taxon>
        <taxon>Discoba</taxon>
        <taxon>Euglenozoa</taxon>
        <taxon>Kinetoplastea</taxon>
        <taxon>Metakinetoplastina</taxon>
        <taxon>Eubodonida</taxon>
        <taxon>Bodonidae</taxon>
        <taxon>Bodo</taxon>
    </lineage>
</organism>
<dbReference type="GO" id="GO:0046872">
    <property type="term" value="F:metal ion binding"/>
    <property type="evidence" value="ECO:0007669"/>
    <property type="project" value="InterPro"/>
</dbReference>
<feature type="domain" description="Peptidase M16 C-terminal" evidence="2">
    <location>
        <begin position="47"/>
        <end position="214"/>
    </location>
</feature>
<dbReference type="PANTHER" id="PTHR11851:SF227">
    <property type="entry name" value="PROCESSING PEPTIDASE ALPHA SUBUNIT, PUTATIVE-RELATED"/>
    <property type="match status" value="1"/>
</dbReference>
<accession>B6DTN2</accession>
<evidence type="ECO:0000256" key="1">
    <source>
        <dbReference type="SAM" id="MobiDB-lite"/>
    </source>
</evidence>
<dbReference type="InterPro" id="IPR050361">
    <property type="entry name" value="MPP/UQCRC_Complex"/>
</dbReference>
<dbReference type="PANTHER" id="PTHR11851">
    <property type="entry name" value="METALLOPROTEASE"/>
    <property type="match status" value="1"/>
</dbReference>
<dbReference type="InterPro" id="IPR007863">
    <property type="entry name" value="Peptidase_M16_C"/>
</dbReference>
<proteinExistence type="predicted"/>
<dbReference type="SUPFAM" id="SSF63411">
    <property type="entry name" value="LuxS/MPP-like metallohydrolase"/>
    <property type="match status" value="2"/>
</dbReference>
<dbReference type="InterPro" id="IPR011249">
    <property type="entry name" value="Metalloenz_LuxS/M16"/>
</dbReference>
<feature type="region of interest" description="Disordered" evidence="1">
    <location>
        <begin position="112"/>
        <end position="131"/>
    </location>
</feature>
<dbReference type="EMBL" id="FJ168558">
    <property type="protein sequence ID" value="ACI16066.1"/>
    <property type="molecule type" value="Genomic_DNA"/>
</dbReference>
<protein>
    <submittedName>
        <fullName evidence="3">Metallopeptidase</fullName>
    </submittedName>
</protein>
<sequence>MDNLASEARWQRPREYTVDRLETVAFYKENLGSPRFVLPESNDACSSEKLMLQYSKYITPSRVVIAGVNVDHNELVSTYENNSYPHSETAPHHVAVAADAKKIDFAQEDKSYTGGEFHEQENRAKEMGTKPDMESETIVALGFKSFGRINNVKDFAAAFVTQQLFNVSIEDGFRYNRLDTTHGVRSFYRPYTGTGLIGLTVHASPSTITKEVIDASKLFKSTKADNLAIGKARAAAAFYAGELEQSRDYCDFLGTNFSNKDLLRISPEDIFAAIEGVTAADVKRVIDLASSSKPSIWVSGETLSFPSLRQLGL</sequence>
<name>B6DTN2_BODSA</name>
<dbReference type="Gene3D" id="3.30.830.10">
    <property type="entry name" value="Metalloenzyme, LuxS/M16 peptidase-like"/>
    <property type="match status" value="2"/>
</dbReference>
<dbReference type="GO" id="GO:0005739">
    <property type="term" value="C:mitochondrion"/>
    <property type="evidence" value="ECO:0007669"/>
    <property type="project" value="TreeGrafter"/>
</dbReference>
<evidence type="ECO:0000313" key="3">
    <source>
        <dbReference type="EMBL" id="ACI16066.1"/>
    </source>
</evidence>
<dbReference type="AlphaFoldDB" id="B6DTN2"/>
<dbReference type="Pfam" id="PF05193">
    <property type="entry name" value="Peptidase_M16_C"/>
    <property type="match status" value="1"/>
</dbReference>
<evidence type="ECO:0000259" key="2">
    <source>
        <dbReference type="Pfam" id="PF05193"/>
    </source>
</evidence>
<reference evidence="3" key="1">
    <citation type="submission" date="2008-08" db="EMBL/GenBank/DDBJ databases">
        <title>Insights into the genome sequence of a free-living kinetoplastid: Bodo saltans (Kinetoplastida: Euglenozoa).</title>
        <authorList>
            <person name="Jackson A.P."/>
            <person name="Quail M.A."/>
            <person name="Berriman M."/>
        </authorList>
    </citation>
    <scope>NUCLEOTIDE SEQUENCE</scope>
    <source>
        <strain evidence="3">Lake Konstanz</strain>
    </source>
</reference>